<proteinExistence type="predicted"/>
<protein>
    <recommendedName>
        <fullName evidence="2">Protein TsetseEP domain-containing protein</fullName>
    </recommendedName>
</protein>
<name>A0A0L0CD10_LUCCU</name>
<comment type="caution">
    <text evidence="3">The sequence shown here is derived from an EMBL/GenBank/DDBJ whole genome shotgun (WGS) entry which is preliminary data.</text>
</comment>
<keyword evidence="4" id="KW-1185">Reference proteome</keyword>
<dbReference type="InterPro" id="IPR007931">
    <property type="entry name" value="TsetseEP"/>
</dbReference>
<accession>A0A0L0CD10</accession>
<evidence type="ECO:0000256" key="1">
    <source>
        <dbReference type="SAM" id="SignalP"/>
    </source>
</evidence>
<reference evidence="3 4" key="1">
    <citation type="journal article" date="2015" name="Nat. Commun.">
        <title>Lucilia cuprina genome unlocks parasitic fly biology to underpin future interventions.</title>
        <authorList>
            <person name="Anstead C.A."/>
            <person name="Korhonen P.K."/>
            <person name="Young N.D."/>
            <person name="Hall R.S."/>
            <person name="Jex A.R."/>
            <person name="Murali S.C."/>
            <person name="Hughes D.S."/>
            <person name="Lee S.F."/>
            <person name="Perry T."/>
            <person name="Stroehlein A.J."/>
            <person name="Ansell B.R."/>
            <person name="Breugelmans B."/>
            <person name="Hofmann A."/>
            <person name="Qu J."/>
            <person name="Dugan S."/>
            <person name="Lee S.L."/>
            <person name="Chao H."/>
            <person name="Dinh H."/>
            <person name="Han Y."/>
            <person name="Doddapaneni H.V."/>
            <person name="Worley K.C."/>
            <person name="Muzny D.M."/>
            <person name="Ioannidis P."/>
            <person name="Waterhouse R.M."/>
            <person name="Zdobnov E.M."/>
            <person name="James P.J."/>
            <person name="Bagnall N.H."/>
            <person name="Kotze A.C."/>
            <person name="Gibbs R.A."/>
            <person name="Richards S."/>
            <person name="Batterham P."/>
            <person name="Gasser R.B."/>
        </authorList>
    </citation>
    <scope>NUCLEOTIDE SEQUENCE [LARGE SCALE GENOMIC DNA]</scope>
    <source>
        <strain evidence="3 4">LS</strain>
        <tissue evidence="3">Full body</tissue>
    </source>
</reference>
<feature type="signal peptide" evidence="1">
    <location>
        <begin position="1"/>
        <end position="20"/>
    </location>
</feature>
<sequence>MKSSQTICFYFLCILIYSNALKPYKGFSEQPSCLKEYLLQLIKINGIYAYSVEACDDKDNINRRPPLGLDPEFELDQLKITSQETCLDLSACNLITDNHDFFQCHSKTAATNTHKFIIMHLNASSVAIELSEEHDEEKKEILRCQLSAKRKYIFDIYTAYTEHLKCLNSPK</sequence>
<dbReference type="Pfam" id="PF05267">
    <property type="entry name" value="DUF725"/>
    <property type="match status" value="1"/>
</dbReference>
<evidence type="ECO:0000313" key="3">
    <source>
        <dbReference type="EMBL" id="KNC30135.1"/>
    </source>
</evidence>
<dbReference type="Proteomes" id="UP000037069">
    <property type="component" value="Unassembled WGS sequence"/>
</dbReference>
<keyword evidence="1" id="KW-0732">Signal</keyword>
<evidence type="ECO:0000313" key="4">
    <source>
        <dbReference type="Proteomes" id="UP000037069"/>
    </source>
</evidence>
<evidence type="ECO:0000259" key="2">
    <source>
        <dbReference type="Pfam" id="PF05267"/>
    </source>
</evidence>
<feature type="chain" id="PRO_5005535894" description="Protein TsetseEP domain-containing protein" evidence="1">
    <location>
        <begin position="21"/>
        <end position="171"/>
    </location>
</feature>
<dbReference type="OMA" id="ICMRGAC"/>
<gene>
    <name evidence="3" type="ORF">FF38_12387</name>
</gene>
<feature type="domain" description="Protein TsetseEP" evidence="2">
    <location>
        <begin position="31"/>
        <end position="150"/>
    </location>
</feature>
<dbReference type="OrthoDB" id="7988828at2759"/>
<dbReference type="EMBL" id="JRES01000576">
    <property type="protein sequence ID" value="KNC30135.1"/>
    <property type="molecule type" value="Genomic_DNA"/>
</dbReference>
<organism evidence="3 4">
    <name type="scientific">Lucilia cuprina</name>
    <name type="common">Green bottle fly</name>
    <name type="synonym">Australian sheep blowfly</name>
    <dbReference type="NCBI Taxonomy" id="7375"/>
    <lineage>
        <taxon>Eukaryota</taxon>
        <taxon>Metazoa</taxon>
        <taxon>Ecdysozoa</taxon>
        <taxon>Arthropoda</taxon>
        <taxon>Hexapoda</taxon>
        <taxon>Insecta</taxon>
        <taxon>Pterygota</taxon>
        <taxon>Neoptera</taxon>
        <taxon>Endopterygota</taxon>
        <taxon>Diptera</taxon>
        <taxon>Brachycera</taxon>
        <taxon>Muscomorpha</taxon>
        <taxon>Oestroidea</taxon>
        <taxon>Calliphoridae</taxon>
        <taxon>Luciliinae</taxon>
        <taxon>Lucilia</taxon>
    </lineage>
</organism>
<dbReference type="AlphaFoldDB" id="A0A0L0CD10"/>